<dbReference type="InterPro" id="IPR004912">
    <property type="entry name" value="Adeno_VII"/>
</dbReference>
<comment type="similarity">
    <text evidence="1">Belongs to the adenoviridae histone-like nucleoprotein family.</text>
</comment>
<keyword evidence="5" id="KW-0426">Late protein</keyword>
<evidence type="ECO:0000256" key="5">
    <source>
        <dbReference type="ARBA" id="ARBA00022921"/>
    </source>
</evidence>
<keyword evidence="3" id="KW-1048">Host nucleus</keyword>
<proteinExistence type="inferred from homology"/>
<dbReference type="GO" id="GO:0075732">
    <property type="term" value="P:viral penetration into host nucleus"/>
    <property type="evidence" value="ECO:0007669"/>
    <property type="project" value="UniProtKB-KW"/>
</dbReference>
<dbReference type="EMBL" id="MT050041">
    <property type="protein sequence ID" value="QJR83093.1"/>
    <property type="molecule type" value="Genomic_DNA"/>
</dbReference>
<evidence type="ECO:0000256" key="4">
    <source>
        <dbReference type="ARBA" id="ARBA00022844"/>
    </source>
</evidence>
<dbReference type="GO" id="GO:0043657">
    <property type="term" value="C:host cell"/>
    <property type="evidence" value="ECO:0007669"/>
    <property type="project" value="GOC"/>
</dbReference>
<keyword evidence="6" id="KW-0238">DNA-binding</keyword>
<dbReference type="GeneID" id="80536754"/>
<sequence>MSILISPSDNTGWGIGTSLLRGTGLRYRRAQPVPVHSYYRSQWGQLNGRVSKARLLRNLRKYARLHRERVARRRRRREEAVVVVEEAPRRRRGRSTAAARRRQRMREAVDRIKAFNAARRVATEPPAREEVVVTETVSARPPIRRRRRRRRRY</sequence>
<evidence type="ECO:0000313" key="8">
    <source>
        <dbReference type="EMBL" id="QJR83093.1"/>
    </source>
</evidence>
<accession>A0A6M4MJH4</accession>
<organism evidence="8 9">
    <name type="scientific">Bearded dragon adenovirus 1</name>
    <dbReference type="NCBI Taxonomy" id="2729647"/>
    <lineage>
        <taxon>Viruses</taxon>
        <taxon>Varidnaviria</taxon>
        <taxon>Bamfordvirae</taxon>
        <taxon>Preplasmiviricota</taxon>
        <taxon>Polisuviricotina</taxon>
        <taxon>Pharingeaviricetes</taxon>
        <taxon>Rowavirales</taxon>
        <taxon>Adenoviridae</taxon>
        <taxon>Barthadenovirus</taxon>
        <taxon>Barthadenovirus draconis</taxon>
        <taxon>Lizard atadenovirus B</taxon>
    </lineage>
</organism>
<dbReference type="GO" id="GO:0019028">
    <property type="term" value="C:viral capsid"/>
    <property type="evidence" value="ECO:0007669"/>
    <property type="project" value="InterPro"/>
</dbReference>
<protein>
    <submittedName>
        <fullName evidence="8">PVII</fullName>
    </submittedName>
</protein>
<evidence type="ECO:0000256" key="3">
    <source>
        <dbReference type="ARBA" id="ARBA00022562"/>
    </source>
</evidence>
<keyword evidence="9" id="KW-1185">Reference proteome</keyword>
<evidence type="ECO:0000256" key="7">
    <source>
        <dbReference type="ARBA" id="ARBA00023296"/>
    </source>
</evidence>
<dbReference type="Proteomes" id="UP000676569">
    <property type="component" value="Segment"/>
</dbReference>
<name>A0A6M4MJH4_9ADEN</name>
<dbReference type="RefSeq" id="YP_010798525.1">
    <property type="nucleotide sequence ID" value="NC_076486.1"/>
</dbReference>
<keyword evidence="4" id="KW-0946">Virion</keyword>
<dbReference type="GO" id="GO:0003677">
    <property type="term" value="F:DNA binding"/>
    <property type="evidence" value="ECO:0007669"/>
    <property type="project" value="UniProtKB-KW"/>
</dbReference>
<dbReference type="GO" id="GO:0046718">
    <property type="term" value="P:symbiont entry into host cell"/>
    <property type="evidence" value="ECO:0007669"/>
    <property type="project" value="UniProtKB-KW"/>
</dbReference>
<evidence type="ECO:0000313" key="9">
    <source>
        <dbReference type="Proteomes" id="UP000676569"/>
    </source>
</evidence>
<keyword evidence="2" id="KW-1163">Viral penetration into host nucleus</keyword>
<evidence type="ECO:0000256" key="1">
    <source>
        <dbReference type="ARBA" id="ARBA00005746"/>
    </source>
</evidence>
<dbReference type="KEGG" id="vg:80536754"/>
<evidence type="ECO:0000256" key="6">
    <source>
        <dbReference type="ARBA" id="ARBA00023125"/>
    </source>
</evidence>
<evidence type="ECO:0000256" key="2">
    <source>
        <dbReference type="ARBA" id="ARBA00022524"/>
    </source>
</evidence>
<reference evidence="8" key="1">
    <citation type="journal article" date="2020" name="Infect. Genet. Evol.">
        <title>The complete genome sequence of bearded dragon adenovirus 1 harbors three genes encoding proteins of the C-type lectin-like domain superfamily.</title>
        <authorList>
            <person name="Penzes J.J."/>
            <person name="Szirovicza L."/>
            <person name="Harrach B."/>
        </authorList>
    </citation>
    <scope>NUCLEOTIDE SEQUENCE</scope>
    <source>
        <strain evidence="8">BD5H2</strain>
    </source>
</reference>
<keyword evidence="7" id="KW-1160">Virus entry into host cell</keyword>
<dbReference type="Pfam" id="PF03228">
    <property type="entry name" value="Adeno_VII"/>
    <property type="match status" value="1"/>
</dbReference>